<evidence type="ECO:0000256" key="1">
    <source>
        <dbReference type="ARBA" id="ARBA00022669"/>
    </source>
</evidence>
<evidence type="ECO:0000313" key="6">
    <source>
        <dbReference type="Proteomes" id="UP000193944"/>
    </source>
</evidence>
<dbReference type="Gene3D" id="3.30.60.10">
    <property type="entry name" value="Endochitinase-like"/>
    <property type="match status" value="1"/>
</dbReference>
<dbReference type="AlphaFoldDB" id="A0A1Y1XA64"/>
<accession>A0A1Y1XA64</accession>
<dbReference type="PROSITE" id="PS00026">
    <property type="entry name" value="CHIT_BIND_I_1"/>
    <property type="match status" value="1"/>
</dbReference>
<keyword evidence="2" id="KW-1015">Disulfide bond</keyword>
<comment type="caution">
    <text evidence="5">The sequence shown here is derived from an EMBL/GenBank/DDBJ whole genome shotgun (WGS) entry which is preliminary data.</text>
</comment>
<proteinExistence type="predicted"/>
<feature type="chain" id="PRO_5013163904" description="Chitin-binding type-1 domain-containing protein" evidence="3">
    <location>
        <begin position="20"/>
        <end position="192"/>
    </location>
</feature>
<dbReference type="OrthoDB" id="10460631at2759"/>
<evidence type="ECO:0000259" key="4">
    <source>
        <dbReference type="PROSITE" id="PS50941"/>
    </source>
</evidence>
<keyword evidence="3" id="KW-0732">Signal</keyword>
<dbReference type="PROSITE" id="PS50941">
    <property type="entry name" value="CHIT_BIND_I_2"/>
    <property type="match status" value="1"/>
</dbReference>
<dbReference type="SMART" id="SM00270">
    <property type="entry name" value="ChtBD1"/>
    <property type="match status" value="1"/>
</dbReference>
<evidence type="ECO:0000256" key="3">
    <source>
        <dbReference type="SAM" id="SignalP"/>
    </source>
</evidence>
<protein>
    <recommendedName>
        <fullName evidence="4">Chitin-binding type-1 domain-containing protein</fullName>
    </recommendedName>
</protein>
<evidence type="ECO:0000313" key="5">
    <source>
        <dbReference type="EMBL" id="ORX82635.1"/>
    </source>
</evidence>
<sequence>MKLILLLLLSITLIKNVLGKTWYHTNTNNNTYMTAINDCNILLICFGRKNPLFGKEKLTDCVDVGGGVWSDRTKSDDTVNPFTSCIEHKSSYLGTLKLFDCRTSHLRGNNAHGNEKYSDLNATVNVRYFVFPGYDRVFSGYGWCRYENPHGKCGEENGLTCHYQECCSKYGYCGKTSEYCNANSKSLYHRIG</sequence>
<dbReference type="EMBL" id="MCFG01000090">
    <property type="protein sequence ID" value="ORX82635.1"/>
    <property type="molecule type" value="Genomic_DNA"/>
</dbReference>
<evidence type="ECO:0000256" key="2">
    <source>
        <dbReference type="PROSITE-ProRule" id="PRU00261"/>
    </source>
</evidence>
<comment type="caution">
    <text evidence="2">Lacks conserved residue(s) required for the propagation of feature annotation.</text>
</comment>
<feature type="disulfide bond" evidence="2">
    <location>
        <begin position="166"/>
        <end position="180"/>
    </location>
</feature>
<gene>
    <name evidence="5" type="ORF">BCR32DRAFT_292501</name>
</gene>
<dbReference type="Proteomes" id="UP000193944">
    <property type="component" value="Unassembled WGS sequence"/>
</dbReference>
<dbReference type="Pfam" id="PF00187">
    <property type="entry name" value="Chitin_bind_1"/>
    <property type="match status" value="1"/>
</dbReference>
<dbReference type="InterPro" id="IPR001002">
    <property type="entry name" value="Chitin-bd_1"/>
</dbReference>
<dbReference type="GO" id="GO:0008061">
    <property type="term" value="F:chitin binding"/>
    <property type="evidence" value="ECO:0007669"/>
    <property type="project" value="UniProtKB-UniRule"/>
</dbReference>
<feature type="disulfide bond" evidence="2">
    <location>
        <begin position="161"/>
        <end position="173"/>
    </location>
</feature>
<reference evidence="5 6" key="2">
    <citation type="submission" date="2016-08" db="EMBL/GenBank/DDBJ databases">
        <title>Pervasive Adenine N6-methylation of Active Genes in Fungi.</title>
        <authorList>
            <consortium name="DOE Joint Genome Institute"/>
            <person name="Mondo S.J."/>
            <person name="Dannebaum R.O."/>
            <person name="Kuo R.C."/>
            <person name="Labutti K."/>
            <person name="Haridas S."/>
            <person name="Kuo A."/>
            <person name="Salamov A."/>
            <person name="Ahrendt S.R."/>
            <person name="Lipzen A."/>
            <person name="Sullivan W."/>
            <person name="Andreopoulos W.B."/>
            <person name="Clum A."/>
            <person name="Lindquist E."/>
            <person name="Daum C."/>
            <person name="Ramamoorthy G.K."/>
            <person name="Gryganskyi A."/>
            <person name="Culley D."/>
            <person name="Magnuson J.K."/>
            <person name="James T.Y."/>
            <person name="O'Malley M.A."/>
            <person name="Stajich J.E."/>
            <person name="Spatafora J.W."/>
            <person name="Visel A."/>
            <person name="Grigoriev I.V."/>
        </authorList>
    </citation>
    <scope>NUCLEOTIDE SEQUENCE [LARGE SCALE GENOMIC DNA]</scope>
    <source>
        <strain evidence="5 6">S4</strain>
    </source>
</reference>
<dbReference type="InterPro" id="IPR018371">
    <property type="entry name" value="Chitin-binding_1_CS"/>
</dbReference>
<dbReference type="InterPro" id="IPR036861">
    <property type="entry name" value="Endochitinase-like_sf"/>
</dbReference>
<organism evidence="5 6">
    <name type="scientific">Anaeromyces robustus</name>
    <dbReference type="NCBI Taxonomy" id="1754192"/>
    <lineage>
        <taxon>Eukaryota</taxon>
        <taxon>Fungi</taxon>
        <taxon>Fungi incertae sedis</taxon>
        <taxon>Chytridiomycota</taxon>
        <taxon>Chytridiomycota incertae sedis</taxon>
        <taxon>Neocallimastigomycetes</taxon>
        <taxon>Neocallimastigales</taxon>
        <taxon>Neocallimastigaceae</taxon>
        <taxon>Anaeromyces</taxon>
    </lineage>
</organism>
<reference evidence="5 6" key="1">
    <citation type="submission" date="2016-08" db="EMBL/GenBank/DDBJ databases">
        <title>A Parts List for Fungal Cellulosomes Revealed by Comparative Genomics.</title>
        <authorList>
            <consortium name="DOE Joint Genome Institute"/>
            <person name="Haitjema C.H."/>
            <person name="Gilmore S.P."/>
            <person name="Henske J.K."/>
            <person name="Solomon K.V."/>
            <person name="De Groot R."/>
            <person name="Kuo A."/>
            <person name="Mondo S.J."/>
            <person name="Salamov A.A."/>
            <person name="Labutti K."/>
            <person name="Zhao Z."/>
            <person name="Chiniquy J."/>
            <person name="Barry K."/>
            <person name="Brewer H.M."/>
            <person name="Purvine S.O."/>
            <person name="Wright A.T."/>
            <person name="Boxma B."/>
            <person name="Van Alen T."/>
            <person name="Hackstein J.H."/>
            <person name="Baker S.E."/>
            <person name="Grigoriev I.V."/>
            <person name="O'Malley M.A."/>
        </authorList>
    </citation>
    <scope>NUCLEOTIDE SEQUENCE [LARGE SCALE GENOMIC DNA]</scope>
    <source>
        <strain evidence="5 6">S4</strain>
    </source>
</reference>
<feature type="signal peptide" evidence="3">
    <location>
        <begin position="1"/>
        <end position="19"/>
    </location>
</feature>
<keyword evidence="6" id="KW-1185">Reference proteome</keyword>
<dbReference type="SUPFAM" id="SSF57016">
    <property type="entry name" value="Plant lectins/antimicrobial peptides"/>
    <property type="match status" value="1"/>
</dbReference>
<name>A0A1Y1XA64_9FUNG</name>
<keyword evidence="1 2" id="KW-0147">Chitin-binding</keyword>
<feature type="domain" description="Chitin-binding type-1" evidence="4">
    <location>
        <begin position="150"/>
        <end position="192"/>
    </location>
</feature>